<feature type="transmembrane region" description="Helical" evidence="2">
    <location>
        <begin position="473"/>
        <end position="494"/>
    </location>
</feature>
<feature type="transmembrane region" description="Helical" evidence="2">
    <location>
        <begin position="158"/>
        <end position="177"/>
    </location>
</feature>
<feature type="region of interest" description="Disordered" evidence="1">
    <location>
        <begin position="921"/>
        <end position="957"/>
    </location>
</feature>
<feature type="transmembrane region" description="Helical" evidence="2">
    <location>
        <begin position="514"/>
        <end position="534"/>
    </location>
</feature>
<evidence type="ECO:0008006" key="5">
    <source>
        <dbReference type="Google" id="ProtNLM"/>
    </source>
</evidence>
<organism evidence="3 4">
    <name type="scientific">Triparma retinervis</name>
    <dbReference type="NCBI Taxonomy" id="2557542"/>
    <lineage>
        <taxon>Eukaryota</taxon>
        <taxon>Sar</taxon>
        <taxon>Stramenopiles</taxon>
        <taxon>Ochrophyta</taxon>
        <taxon>Bolidophyceae</taxon>
        <taxon>Parmales</taxon>
        <taxon>Triparmaceae</taxon>
        <taxon>Triparma</taxon>
    </lineage>
</organism>
<name>A0A9W7KTL9_9STRA</name>
<feature type="transmembrane region" description="Helical" evidence="2">
    <location>
        <begin position="355"/>
        <end position="377"/>
    </location>
</feature>
<reference evidence="3" key="1">
    <citation type="submission" date="2022-07" db="EMBL/GenBank/DDBJ databases">
        <title>Genome analysis of Parmales, a sister group of diatoms, reveals the evolutionary specialization of diatoms from phago-mixotrophs to photoautotrophs.</title>
        <authorList>
            <person name="Ban H."/>
            <person name="Sato S."/>
            <person name="Yoshikawa S."/>
            <person name="Kazumasa Y."/>
            <person name="Nakamura Y."/>
            <person name="Ichinomiya M."/>
            <person name="Saitoh K."/>
            <person name="Sato N."/>
            <person name="Blanc-Mathieu R."/>
            <person name="Endo H."/>
            <person name="Kuwata A."/>
            <person name="Ogata H."/>
        </authorList>
    </citation>
    <scope>NUCLEOTIDE SEQUENCE</scope>
</reference>
<evidence type="ECO:0000256" key="2">
    <source>
        <dbReference type="SAM" id="Phobius"/>
    </source>
</evidence>
<feature type="transmembrane region" description="Helical" evidence="2">
    <location>
        <begin position="197"/>
        <end position="215"/>
    </location>
</feature>
<keyword evidence="4" id="KW-1185">Reference proteome</keyword>
<dbReference type="OrthoDB" id="200507at2759"/>
<feature type="transmembrane region" description="Helical" evidence="2">
    <location>
        <begin position="434"/>
        <end position="453"/>
    </location>
</feature>
<dbReference type="AlphaFoldDB" id="A0A9W7KTL9"/>
<feature type="transmembrane region" description="Helical" evidence="2">
    <location>
        <begin position="397"/>
        <end position="422"/>
    </location>
</feature>
<feature type="transmembrane region" description="Helical" evidence="2">
    <location>
        <begin position="235"/>
        <end position="254"/>
    </location>
</feature>
<feature type="transmembrane region" description="Helical" evidence="2">
    <location>
        <begin position="898"/>
        <end position="916"/>
    </location>
</feature>
<gene>
    <name evidence="3" type="ORF">TrRE_jg3052</name>
</gene>
<keyword evidence="2" id="KW-1133">Transmembrane helix</keyword>
<evidence type="ECO:0000256" key="1">
    <source>
        <dbReference type="SAM" id="MobiDB-lite"/>
    </source>
</evidence>
<comment type="caution">
    <text evidence="3">The sequence shown here is derived from an EMBL/GenBank/DDBJ whole genome shotgun (WGS) entry which is preliminary data.</text>
</comment>
<protein>
    <recommendedName>
        <fullName evidence="5">Transmembrane protein</fullName>
    </recommendedName>
</protein>
<feature type="transmembrane region" description="Helical" evidence="2">
    <location>
        <begin position="632"/>
        <end position="657"/>
    </location>
</feature>
<keyword evidence="2" id="KW-0812">Transmembrane</keyword>
<feature type="transmembrane region" description="Helical" evidence="2">
    <location>
        <begin position="296"/>
        <end position="316"/>
    </location>
</feature>
<evidence type="ECO:0000313" key="3">
    <source>
        <dbReference type="EMBL" id="GMI10896.1"/>
    </source>
</evidence>
<sequence length="1015" mass="112021">MFIFMFDPTRGRFFGPLQITSLLMGMSSRGLLLLHDSSSGTIVSFLTAPLFVSVWVAMGIRQRCQRIKSEFTSQQLATFTYQTLPSSVISTFSSLLFLLGESVSCMAEKMRDNDFNNNDEQAGGALCENDPTVHFCSIGCDAANNVCQCIDVVNANMTLSYAMLCGLFAQVLIIPFATGKYSWVNLLKFDLLFSEQFQIMILFSVLFLSLFNFAAAQDGGYADEKRIMTSQRGRLTFDWTVVGMIYMFMASVLISELAGKRLAATFPHVARVSEQIRGNLRTLKQAKVAPFVQGSFIIMIMMALVIPIAGIVSFAIGDKSAVHLEMLNSFARQIVYCCAGFFMCSNPKNGRKGSVIFVASVALSIITSYTLSGLISFTERGKILMSPDSSNLKYWTWWFWLPFSLLLVQLLFRCCVGARKFIATHSDAQIDKHLISGLQVFFGAFAPVVFLVAESASCVLTEEDYRDCSILVSSNLLVTSQLLASAILYLLAGVANQHLTYVDTVALRNVDAGYIAKLFALGVTWACALAAFGARPREIIPGSYNAGLSEIMETVIKGITITLYTFYAIIVLWEINHVKFKIRLDLQLSGVTEKDTNEHREVRRIWFRLWERLNALVAAHAVGVEDARSSSLFVWIAIAIIWLIVSQIYLSLAIFAISGPDNNEAFLFFCLYKSNEYLMWPCISAMLFLDLRPPSERKDSGNRNLRRILVSVTLVLVLGAIGLIAALPIYMLPKNVGTDVFIAAAQIALLATIAYAHRSALKVESKEARHNHVYNVVYPKTLQLVFPFIIICAEMMACWIEEYSMLADGDFFRDDPQCAGLSLGSIPLVLFMLCAYYRETLYITLESSNFTMENICRLNLSLVGKIQICALGLCGMYALAAYTMRGKREVDWQGVDGFVFFTFLMVFFVVILLGFFSSDKREGSVSSPPSPPPTTASPARSSASSSPRLSLASASGRRKFGARTSLWEGGTKGTLGKGAIASASRRGIFEERISGESMRGVGGGIGDAAMNPGFI</sequence>
<feature type="transmembrane region" description="Helical" evidence="2">
    <location>
        <begin position="12"/>
        <end position="34"/>
    </location>
</feature>
<dbReference type="Proteomes" id="UP001165082">
    <property type="component" value="Unassembled WGS sequence"/>
</dbReference>
<feature type="transmembrane region" description="Helical" evidence="2">
    <location>
        <begin position="707"/>
        <end position="730"/>
    </location>
</feature>
<accession>A0A9W7KTL9</accession>
<feature type="transmembrane region" description="Helical" evidence="2">
    <location>
        <begin position="819"/>
        <end position="837"/>
    </location>
</feature>
<feature type="compositionally biased region" description="Low complexity" evidence="1">
    <location>
        <begin position="936"/>
        <end position="955"/>
    </location>
</feature>
<feature type="transmembrane region" description="Helical" evidence="2">
    <location>
        <begin position="777"/>
        <end position="799"/>
    </location>
</feature>
<feature type="transmembrane region" description="Helical" evidence="2">
    <location>
        <begin position="736"/>
        <end position="756"/>
    </location>
</feature>
<evidence type="ECO:0000313" key="4">
    <source>
        <dbReference type="Proteomes" id="UP001165082"/>
    </source>
</evidence>
<feature type="transmembrane region" description="Helical" evidence="2">
    <location>
        <begin position="40"/>
        <end position="60"/>
    </location>
</feature>
<feature type="transmembrane region" description="Helical" evidence="2">
    <location>
        <begin position="554"/>
        <end position="573"/>
    </location>
</feature>
<feature type="transmembrane region" description="Helical" evidence="2">
    <location>
        <begin position="858"/>
        <end position="878"/>
    </location>
</feature>
<proteinExistence type="predicted"/>
<keyword evidence="2" id="KW-0472">Membrane</keyword>
<dbReference type="EMBL" id="BRXZ01000395">
    <property type="protein sequence ID" value="GMI10896.1"/>
    <property type="molecule type" value="Genomic_DNA"/>
</dbReference>